<comment type="caution">
    <text evidence="1">The sequence shown here is derived from an EMBL/GenBank/DDBJ whole genome shotgun (WGS) entry which is preliminary data.</text>
</comment>
<reference evidence="1" key="2">
    <citation type="submission" date="2023-05" db="EMBL/GenBank/DDBJ databases">
        <authorList>
            <consortium name="Lawrence Berkeley National Laboratory"/>
            <person name="Steindorff A."/>
            <person name="Hensen N."/>
            <person name="Bonometti L."/>
            <person name="Westerberg I."/>
            <person name="Brannstrom I.O."/>
            <person name="Guillou S."/>
            <person name="Cros-Aarteil S."/>
            <person name="Calhoun S."/>
            <person name="Haridas S."/>
            <person name="Kuo A."/>
            <person name="Mondo S."/>
            <person name="Pangilinan J."/>
            <person name="Riley R."/>
            <person name="Labutti K."/>
            <person name="Andreopoulos B."/>
            <person name="Lipzen A."/>
            <person name="Chen C."/>
            <person name="Yanf M."/>
            <person name="Daum C."/>
            <person name="Ng V."/>
            <person name="Clum A."/>
            <person name="Ohm R."/>
            <person name="Martin F."/>
            <person name="Silar P."/>
            <person name="Natvig D."/>
            <person name="Lalanne C."/>
            <person name="Gautier V."/>
            <person name="Ament-Velasquez S.L."/>
            <person name="Kruys A."/>
            <person name="Hutchinson M.I."/>
            <person name="Powell A.J."/>
            <person name="Barry K."/>
            <person name="Miller A.N."/>
            <person name="Grigoriev I.V."/>
            <person name="Debuchy R."/>
            <person name="Gladieux P."/>
            <person name="Thoren M.H."/>
            <person name="Johannesson H."/>
        </authorList>
    </citation>
    <scope>NUCLEOTIDE SEQUENCE</scope>
    <source>
        <strain evidence="1">CBS 532.94</strain>
    </source>
</reference>
<dbReference type="AlphaFoldDB" id="A0AAN7H6T7"/>
<keyword evidence="2" id="KW-1185">Reference proteome</keyword>
<dbReference type="Gene3D" id="3.40.50.720">
    <property type="entry name" value="NAD(P)-binding Rossmann-like Domain"/>
    <property type="match status" value="1"/>
</dbReference>
<accession>A0AAN7H6T7</accession>
<proteinExistence type="predicted"/>
<reference evidence="1" key="1">
    <citation type="journal article" date="2023" name="Mol. Phylogenet. Evol.">
        <title>Genome-scale phylogeny and comparative genomics of the fungal order Sordariales.</title>
        <authorList>
            <person name="Hensen N."/>
            <person name="Bonometti L."/>
            <person name="Westerberg I."/>
            <person name="Brannstrom I.O."/>
            <person name="Guillou S."/>
            <person name="Cros-Aarteil S."/>
            <person name="Calhoun S."/>
            <person name="Haridas S."/>
            <person name="Kuo A."/>
            <person name="Mondo S."/>
            <person name="Pangilinan J."/>
            <person name="Riley R."/>
            <person name="LaButti K."/>
            <person name="Andreopoulos B."/>
            <person name="Lipzen A."/>
            <person name="Chen C."/>
            <person name="Yan M."/>
            <person name="Daum C."/>
            <person name="Ng V."/>
            <person name="Clum A."/>
            <person name="Steindorff A."/>
            <person name="Ohm R.A."/>
            <person name="Martin F."/>
            <person name="Silar P."/>
            <person name="Natvig D.O."/>
            <person name="Lalanne C."/>
            <person name="Gautier V."/>
            <person name="Ament-Velasquez S.L."/>
            <person name="Kruys A."/>
            <person name="Hutchinson M.I."/>
            <person name="Powell A.J."/>
            <person name="Barry K."/>
            <person name="Miller A.N."/>
            <person name="Grigoriev I.V."/>
            <person name="Debuchy R."/>
            <person name="Gladieux P."/>
            <person name="Hiltunen Thoren M."/>
            <person name="Johannesson H."/>
        </authorList>
    </citation>
    <scope>NUCLEOTIDE SEQUENCE</scope>
    <source>
        <strain evidence="1">CBS 532.94</strain>
    </source>
</reference>
<sequence length="110" mass="11415">MTTKTYALLGATGATGSSVLRSFLRSPPLPSYLQLNVLVHSKTKLLQAFPHLLTGITKTIEIRIFEGGTTSADALVPCLASSSTIIICIGQNGSPPGTSLQSDTATAVRA</sequence>
<dbReference type="SUPFAM" id="SSF51735">
    <property type="entry name" value="NAD(P)-binding Rossmann-fold domains"/>
    <property type="match status" value="1"/>
</dbReference>
<evidence type="ECO:0008006" key="3">
    <source>
        <dbReference type="Google" id="ProtNLM"/>
    </source>
</evidence>
<gene>
    <name evidence="1" type="ORF">C8A03DRAFT_38923</name>
</gene>
<protein>
    <recommendedName>
        <fullName evidence="3">NAD(P)-binding domain-containing protein</fullName>
    </recommendedName>
</protein>
<dbReference type="InterPro" id="IPR036291">
    <property type="entry name" value="NAD(P)-bd_dom_sf"/>
</dbReference>
<dbReference type="Proteomes" id="UP001303760">
    <property type="component" value="Unassembled WGS sequence"/>
</dbReference>
<evidence type="ECO:0000313" key="1">
    <source>
        <dbReference type="EMBL" id="KAK4233373.1"/>
    </source>
</evidence>
<name>A0AAN7H6T7_9PEZI</name>
<dbReference type="EMBL" id="MU860574">
    <property type="protein sequence ID" value="KAK4233373.1"/>
    <property type="molecule type" value="Genomic_DNA"/>
</dbReference>
<evidence type="ECO:0000313" key="2">
    <source>
        <dbReference type="Proteomes" id="UP001303760"/>
    </source>
</evidence>
<organism evidence="1 2">
    <name type="scientific">Achaetomium macrosporum</name>
    <dbReference type="NCBI Taxonomy" id="79813"/>
    <lineage>
        <taxon>Eukaryota</taxon>
        <taxon>Fungi</taxon>
        <taxon>Dikarya</taxon>
        <taxon>Ascomycota</taxon>
        <taxon>Pezizomycotina</taxon>
        <taxon>Sordariomycetes</taxon>
        <taxon>Sordariomycetidae</taxon>
        <taxon>Sordariales</taxon>
        <taxon>Chaetomiaceae</taxon>
        <taxon>Achaetomium</taxon>
    </lineage>
</organism>